<proteinExistence type="predicted"/>
<sequence>MRLSDVDIGLDHAPECIYQRHNHTGLTAGAETTVDTIATRHTQEYSLAPSTNAPYEHAARLPDYREPPLGFFEAGQGDMGQQPTTPGPGGHPTAADLGLEGCSCFRMTLFPWLSLTPTDRHFLSSTSSSLQSREASMLVSTCEFLSDVVFQDFPAEIFLQRPNIVKNLLSLLSGPIKEGGVARLQAVRTLADYVTCLRSRIRCHQDPNFYTAK</sequence>
<feature type="non-terminal residue" evidence="1">
    <location>
        <position position="1"/>
    </location>
</feature>
<evidence type="ECO:0000313" key="2">
    <source>
        <dbReference type="Proteomes" id="UP001164746"/>
    </source>
</evidence>
<gene>
    <name evidence="1" type="ORF">MAR_026201</name>
</gene>
<keyword evidence="2" id="KW-1185">Reference proteome</keyword>
<accession>A0ABY7ETH9</accession>
<evidence type="ECO:0000313" key="1">
    <source>
        <dbReference type="EMBL" id="WAR12021.1"/>
    </source>
</evidence>
<dbReference type="PANTHER" id="PTHR31691">
    <property type="entry name" value="ROTATIN"/>
    <property type="match status" value="1"/>
</dbReference>
<organism evidence="1 2">
    <name type="scientific">Mya arenaria</name>
    <name type="common">Soft-shell clam</name>
    <dbReference type="NCBI Taxonomy" id="6604"/>
    <lineage>
        <taxon>Eukaryota</taxon>
        <taxon>Metazoa</taxon>
        <taxon>Spiralia</taxon>
        <taxon>Lophotrochozoa</taxon>
        <taxon>Mollusca</taxon>
        <taxon>Bivalvia</taxon>
        <taxon>Autobranchia</taxon>
        <taxon>Heteroconchia</taxon>
        <taxon>Euheterodonta</taxon>
        <taxon>Imparidentia</taxon>
        <taxon>Neoheterodontei</taxon>
        <taxon>Myida</taxon>
        <taxon>Myoidea</taxon>
        <taxon>Myidae</taxon>
        <taxon>Mya</taxon>
    </lineage>
</organism>
<name>A0ABY7ETH9_MYAAR</name>
<protein>
    <submittedName>
        <fullName evidence="1">RTTN-like protein</fullName>
    </submittedName>
</protein>
<dbReference type="Proteomes" id="UP001164746">
    <property type="component" value="Chromosome 8"/>
</dbReference>
<dbReference type="InterPro" id="IPR030791">
    <property type="entry name" value="Rotatin"/>
</dbReference>
<dbReference type="PANTHER" id="PTHR31691:SF1">
    <property type="entry name" value="ROTATIN"/>
    <property type="match status" value="1"/>
</dbReference>
<dbReference type="EMBL" id="CP111019">
    <property type="protein sequence ID" value="WAR12021.1"/>
    <property type="molecule type" value="Genomic_DNA"/>
</dbReference>
<reference evidence="1" key="1">
    <citation type="submission" date="2022-11" db="EMBL/GenBank/DDBJ databases">
        <title>Centuries of genome instability and evolution in soft-shell clam transmissible cancer (bioRxiv).</title>
        <authorList>
            <person name="Hart S.F.M."/>
            <person name="Yonemitsu M.A."/>
            <person name="Giersch R.M."/>
            <person name="Beal B.F."/>
            <person name="Arriagada G."/>
            <person name="Davis B.W."/>
            <person name="Ostrander E.A."/>
            <person name="Goff S.P."/>
            <person name="Metzger M.J."/>
        </authorList>
    </citation>
    <scope>NUCLEOTIDE SEQUENCE</scope>
    <source>
        <strain evidence="1">MELC-2E11</strain>
        <tissue evidence="1">Siphon/mantle</tissue>
    </source>
</reference>